<protein>
    <submittedName>
        <fullName evidence="1">Uncharacterized protein</fullName>
    </submittedName>
</protein>
<dbReference type="Proteomes" id="UP000631114">
    <property type="component" value="Unassembled WGS sequence"/>
</dbReference>
<proteinExistence type="predicted"/>
<name>A0A835HCR9_9MAGN</name>
<gene>
    <name evidence="1" type="ORF">IFM89_031611</name>
</gene>
<comment type="caution">
    <text evidence="1">The sequence shown here is derived from an EMBL/GenBank/DDBJ whole genome shotgun (WGS) entry which is preliminary data.</text>
</comment>
<evidence type="ECO:0000313" key="2">
    <source>
        <dbReference type="Proteomes" id="UP000631114"/>
    </source>
</evidence>
<dbReference type="EMBL" id="JADFTS010000008">
    <property type="protein sequence ID" value="KAF9594493.1"/>
    <property type="molecule type" value="Genomic_DNA"/>
</dbReference>
<evidence type="ECO:0000313" key="1">
    <source>
        <dbReference type="EMBL" id="KAF9594493.1"/>
    </source>
</evidence>
<keyword evidence="2" id="KW-1185">Reference proteome</keyword>
<sequence>MGVDLRNLPVIRQDERDCSVRKEDLKGNFSVSSKISSHPRKNTTMDWRQQVWNEYVHPRTCRGRLWKLCQKCRGNRRRHATQRPSMMAQMLLGLSVEENLRQRHMGGPQIRKGPMGVGGMAVLVSEALQI</sequence>
<dbReference type="AlphaFoldDB" id="A0A835HCR9"/>
<accession>A0A835HCR9</accession>
<organism evidence="1 2">
    <name type="scientific">Coptis chinensis</name>
    <dbReference type="NCBI Taxonomy" id="261450"/>
    <lineage>
        <taxon>Eukaryota</taxon>
        <taxon>Viridiplantae</taxon>
        <taxon>Streptophyta</taxon>
        <taxon>Embryophyta</taxon>
        <taxon>Tracheophyta</taxon>
        <taxon>Spermatophyta</taxon>
        <taxon>Magnoliopsida</taxon>
        <taxon>Ranunculales</taxon>
        <taxon>Ranunculaceae</taxon>
        <taxon>Coptidoideae</taxon>
        <taxon>Coptis</taxon>
    </lineage>
</organism>
<reference evidence="1 2" key="1">
    <citation type="submission" date="2020-10" db="EMBL/GenBank/DDBJ databases">
        <title>The Coptis chinensis genome and diversification of protoberbering-type alkaloids.</title>
        <authorList>
            <person name="Wang B."/>
            <person name="Shu S."/>
            <person name="Song C."/>
            <person name="Liu Y."/>
        </authorList>
    </citation>
    <scope>NUCLEOTIDE SEQUENCE [LARGE SCALE GENOMIC DNA]</scope>
    <source>
        <strain evidence="1">HL-2020</strain>
        <tissue evidence="1">Leaf</tissue>
    </source>
</reference>